<dbReference type="Pfam" id="PF00150">
    <property type="entry name" value="Cellulase"/>
    <property type="match status" value="1"/>
</dbReference>
<keyword evidence="9" id="KW-0961">Cell wall biogenesis/degradation</keyword>
<comment type="similarity">
    <text evidence="2 17">Belongs to the glycosyl hydrolase 5 (cellulase A) family.</text>
</comment>
<evidence type="ECO:0000256" key="14">
    <source>
        <dbReference type="ARBA" id="ARBA00041472"/>
    </source>
</evidence>
<dbReference type="GO" id="GO:0004338">
    <property type="term" value="F:glucan exo-1,3-beta-glucosidase activity"/>
    <property type="evidence" value="ECO:0007669"/>
    <property type="project" value="TreeGrafter"/>
</dbReference>
<evidence type="ECO:0000256" key="11">
    <source>
        <dbReference type="ARBA" id="ARBA00036633"/>
    </source>
</evidence>
<evidence type="ECO:0000256" key="10">
    <source>
        <dbReference type="ARBA" id="ARBA00023326"/>
    </source>
</evidence>
<evidence type="ECO:0000256" key="8">
    <source>
        <dbReference type="ARBA" id="ARBA00023295"/>
    </source>
</evidence>
<dbReference type="EMBL" id="WVTA01000009">
    <property type="protein sequence ID" value="KAK3207518.1"/>
    <property type="molecule type" value="Genomic_DNA"/>
</dbReference>
<keyword evidence="10" id="KW-0624">Polysaccharide degradation</keyword>
<evidence type="ECO:0000256" key="6">
    <source>
        <dbReference type="ARBA" id="ARBA00023180"/>
    </source>
</evidence>
<comment type="catalytic activity">
    <reaction evidence="11">
        <text>Random hydrolysis of (1-&gt;6)-linkages in (1-&gt;6)-beta-D-glucans.</text>
        <dbReference type="EC" id="3.2.1.75"/>
    </reaction>
</comment>
<dbReference type="GO" id="GO:0009986">
    <property type="term" value="C:cell surface"/>
    <property type="evidence" value="ECO:0007669"/>
    <property type="project" value="TreeGrafter"/>
</dbReference>
<proteinExistence type="inferred from homology"/>
<comment type="subcellular location">
    <subcellularLocation>
        <location evidence="1">Secreted</location>
    </subcellularLocation>
</comment>
<feature type="domain" description="Glycoside hydrolase family 5" evidence="18">
    <location>
        <begin position="98"/>
        <end position="402"/>
    </location>
</feature>
<dbReference type="GO" id="GO:0046557">
    <property type="term" value="F:glucan endo-1,6-beta-glucosidase activity"/>
    <property type="evidence" value="ECO:0007669"/>
    <property type="project" value="UniProtKB-EC"/>
</dbReference>
<evidence type="ECO:0000259" key="18">
    <source>
        <dbReference type="Pfam" id="PF00150"/>
    </source>
</evidence>
<evidence type="ECO:0000313" key="19">
    <source>
        <dbReference type="EMBL" id="KAK3207518.1"/>
    </source>
</evidence>
<name>A0AAN6LTW6_9PLEO</name>
<evidence type="ECO:0000256" key="3">
    <source>
        <dbReference type="ARBA" id="ARBA00022525"/>
    </source>
</evidence>
<dbReference type="Gene3D" id="3.20.20.80">
    <property type="entry name" value="Glycosidases"/>
    <property type="match status" value="1"/>
</dbReference>
<dbReference type="PANTHER" id="PTHR31297:SF39">
    <property type="entry name" value="GLUCAN ENDO-1,6-BETA-GLUCOSIDASE B"/>
    <property type="match status" value="1"/>
</dbReference>
<evidence type="ECO:0000256" key="16">
    <source>
        <dbReference type="ARBA" id="ARBA00043257"/>
    </source>
</evidence>
<evidence type="ECO:0000256" key="13">
    <source>
        <dbReference type="ARBA" id="ARBA00038935"/>
    </source>
</evidence>
<dbReference type="InterPro" id="IPR001547">
    <property type="entry name" value="Glyco_hydro_5"/>
</dbReference>
<dbReference type="InterPro" id="IPR017853">
    <property type="entry name" value="GH"/>
</dbReference>
<dbReference type="SUPFAM" id="SSF51445">
    <property type="entry name" value="(Trans)glycosidases"/>
    <property type="match status" value="1"/>
</dbReference>
<evidence type="ECO:0000256" key="5">
    <source>
        <dbReference type="ARBA" id="ARBA00022801"/>
    </source>
</evidence>
<protein>
    <recommendedName>
        <fullName evidence="13">glucan endo-1,6-beta-glucosidase</fullName>
        <ecNumber evidence="13">3.2.1.75</ecNumber>
    </recommendedName>
    <alternativeName>
        <fullName evidence="15">Beta-1,6-glucanase B</fullName>
    </alternativeName>
    <alternativeName>
        <fullName evidence="14">Endo-1,6-beta-D-glucanase B</fullName>
    </alternativeName>
    <alternativeName>
        <fullName evidence="16">Endo-1,6-beta-glucanase B</fullName>
    </alternativeName>
</protein>
<evidence type="ECO:0000313" key="20">
    <source>
        <dbReference type="Proteomes" id="UP001280581"/>
    </source>
</evidence>
<keyword evidence="5 17" id="KW-0378">Hydrolase</keyword>
<keyword evidence="20" id="KW-1185">Reference proteome</keyword>
<evidence type="ECO:0000256" key="1">
    <source>
        <dbReference type="ARBA" id="ARBA00004613"/>
    </source>
</evidence>
<keyword evidence="3" id="KW-0964">Secreted</keyword>
<dbReference type="GO" id="GO:0071555">
    <property type="term" value="P:cell wall organization"/>
    <property type="evidence" value="ECO:0007669"/>
    <property type="project" value="UniProtKB-KW"/>
</dbReference>
<evidence type="ECO:0000256" key="17">
    <source>
        <dbReference type="RuleBase" id="RU361153"/>
    </source>
</evidence>
<evidence type="ECO:0000256" key="12">
    <source>
        <dbReference type="ARBA" id="ARBA00037628"/>
    </source>
</evidence>
<reference evidence="19 20" key="1">
    <citation type="submission" date="2021-02" db="EMBL/GenBank/DDBJ databases">
        <title>Genome assembly of Pseudopithomyces chartarum.</title>
        <authorList>
            <person name="Jauregui R."/>
            <person name="Singh J."/>
            <person name="Voisey C."/>
        </authorList>
    </citation>
    <scope>NUCLEOTIDE SEQUENCE [LARGE SCALE GENOMIC DNA]</scope>
    <source>
        <strain evidence="19 20">AGR01</strain>
    </source>
</reference>
<comment type="caution">
    <text evidence="19">The sequence shown here is derived from an EMBL/GenBank/DDBJ whole genome shotgun (WGS) entry which is preliminary data.</text>
</comment>
<gene>
    <name evidence="19" type="ORF">GRF29_103g1224930</name>
</gene>
<keyword evidence="7" id="KW-0119">Carbohydrate metabolism</keyword>
<comment type="function">
    <text evidence="12">Beta-glucanases participate in the metabolism of beta-glucan, the main structural component of the cell wall. Acts on lutean, pustulan and 1,6-oligo-beta-D-glucosides.</text>
</comment>
<dbReference type="GO" id="GO:0005576">
    <property type="term" value="C:extracellular region"/>
    <property type="evidence" value="ECO:0007669"/>
    <property type="project" value="UniProtKB-SubCell"/>
</dbReference>
<organism evidence="19 20">
    <name type="scientific">Pseudopithomyces chartarum</name>
    <dbReference type="NCBI Taxonomy" id="1892770"/>
    <lineage>
        <taxon>Eukaryota</taxon>
        <taxon>Fungi</taxon>
        <taxon>Dikarya</taxon>
        <taxon>Ascomycota</taxon>
        <taxon>Pezizomycotina</taxon>
        <taxon>Dothideomycetes</taxon>
        <taxon>Pleosporomycetidae</taxon>
        <taxon>Pleosporales</taxon>
        <taxon>Massarineae</taxon>
        <taxon>Didymosphaeriaceae</taxon>
        <taxon>Pseudopithomyces</taxon>
    </lineage>
</organism>
<evidence type="ECO:0000256" key="2">
    <source>
        <dbReference type="ARBA" id="ARBA00005641"/>
    </source>
</evidence>
<dbReference type="Proteomes" id="UP001280581">
    <property type="component" value="Unassembled WGS sequence"/>
</dbReference>
<sequence length="450" mass="51275">MRRSALLSASVFAGAYAWMPQDRDLAAFNRTYDALGKRAPSLPNKVRGVNLGGWLVSEPWLMPKEWTTVIKCAQCSSCTDKCSEFDCVNTLGQAQADINFNNHYATWIQPKDIQAIHDAGLNTVRIPIGYWSFRDIVDSSEHFPNMNLQYLDAVIQKAADLGMFVVMDLHAAPGAQKVNDAFTGQCLGTQWLPGFFSQYNYDRASHWLDWMTRRIYSKDAYRRTVGIIEVLNEPQTDRDEGKRPQQEINTLTQVYYPQALKAVRNAEDSLNIAQSDRLHVQFMDNLWGAGNPKSNLPADSGVIFDDHNYVGGAVAQNSHPNDKQNVKQADYMWYTCYTDNRLTDGNTPKIVQEFSLTIDPLVEGNNEFNPDASQNQPFYKQWWIAQQRLYEQTNGWIFWTWKVELNNPRWSYQAAIDPKRGWIPNSAAGLDQSRNTDVCKSYFGNSDGRS</sequence>
<keyword evidence="6" id="KW-0325">Glycoprotein</keyword>
<evidence type="ECO:0000256" key="4">
    <source>
        <dbReference type="ARBA" id="ARBA00022729"/>
    </source>
</evidence>
<dbReference type="PANTHER" id="PTHR31297">
    <property type="entry name" value="GLUCAN ENDO-1,6-BETA-GLUCOSIDASE B"/>
    <property type="match status" value="1"/>
</dbReference>
<dbReference type="InterPro" id="IPR050386">
    <property type="entry name" value="Glycosyl_hydrolase_5"/>
</dbReference>
<keyword evidence="8 17" id="KW-0326">Glycosidase</keyword>
<keyword evidence="4" id="KW-0732">Signal</keyword>
<dbReference type="EC" id="3.2.1.75" evidence="13"/>
<dbReference type="AlphaFoldDB" id="A0AAN6LTW6"/>
<dbReference type="GO" id="GO:0009251">
    <property type="term" value="P:glucan catabolic process"/>
    <property type="evidence" value="ECO:0007669"/>
    <property type="project" value="TreeGrafter"/>
</dbReference>
<accession>A0AAN6LTW6</accession>
<evidence type="ECO:0000256" key="7">
    <source>
        <dbReference type="ARBA" id="ARBA00023277"/>
    </source>
</evidence>
<evidence type="ECO:0000256" key="15">
    <source>
        <dbReference type="ARBA" id="ARBA00042025"/>
    </source>
</evidence>
<evidence type="ECO:0000256" key="9">
    <source>
        <dbReference type="ARBA" id="ARBA00023316"/>
    </source>
</evidence>